<organism evidence="2 3">
    <name type="scientific">Triparma columacea</name>
    <dbReference type="NCBI Taxonomy" id="722753"/>
    <lineage>
        <taxon>Eukaryota</taxon>
        <taxon>Sar</taxon>
        <taxon>Stramenopiles</taxon>
        <taxon>Ochrophyta</taxon>
        <taxon>Bolidophyceae</taxon>
        <taxon>Parmales</taxon>
        <taxon>Triparmaceae</taxon>
        <taxon>Triparma</taxon>
    </lineage>
</organism>
<proteinExistence type="predicted"/>
<dbReference type="OrthoDB" id="2111841at2759"/>
<sequence length="311" mass="35799">MVSSITVPFITPSNVYRVLISIYTSLFTLLWFTSSCCTKIRSSKRSAASAVSILSFNLPLSLPSKAHSESYDWEIYVFKYSVVWILTFAAIVATQIYESFTHPLSYILVCGTISLPYLLHPVLSFGSPHSLRCTTWIAMFSFIGNYFYTHYFYTVLGASYTFIGVRLNDVPIGMYFATHFYFTSYHALSNCVIRYIDNTYKPNFARTVHKVLAIFTMSYFTAFMESLTISHFPYYSFEDRESVYVVGSLFYAIYFFFSFPMFYYFSERKRGKGEGSGVWDAIVNSTSCGMMVLICLDLCRIALKVKFEMKL</sequence>
<feature type="transmembrane region" description="Helical" evidence="1">
    <location>
        <begin position="104"/>
        <end position="123"/>
    </location>
</feature>
<keyword evidence="1" id="KW-0812">Transmembrane</keyword>
<dbReference type="PANTHER" id="PTHR35136:SF1">
    <property type="entry name" value="CYCLOEUCALENOL CYCLOISOMERASE"/>
    <property type="match status" value="1"/>
</dbReference>
<feature type="transmembrane region" description="Helical" evidence="1">
    <location>
        <begin position="75"/>
        <end position="97"/>
    </location>
</feature>
<accession>A0A9W7G2L2</accession>
<feature type="transmembrane region" description="Helical" evidence="1">
    <location>
        <begin position="15"/>
        <end position="34"/>
    </location>
</feature>
<feature type="transmembrane region" description="Helical" evidence="1">
    <location>
        <begin position="211"/>
        <end position="232"/>
    </location>
</feature>
<dbReference type="PANTHER" id="PTHR35136">
    <property type="entry name" value="CYCLOEUCALENOL CYCLOISOMERASE"/>
    <property type="match status" value="1"/>
</dbReference>
<protein>
    <recommendedName>
        <fullName evidence="4">Cycloeucalenol cycloisomerase</fullName>
    </recommendedName>
</protein>
<dbReference type="AlphaFoldDB" id="A0A9W7G2L2"/>
<dbReference type="EMBL" id="BRYA01000028">
    <property type="protein sequence ID" value="GMI33299.1"/>
    <property type="molecule type" value="Genomic_DNA"/>
</dbReference>
<keyword evidence="3" id="KW-1185">Reference proteome</keyword>
<comment type="caution">
    <text evidence="2">The sequence shown here is derived from an EMBL/GenBank/DDBJ whole genome shotgun (WGS) entry which is preliminary data.</text>
</comment>
<keyword evidence="1" id="KW-0472">Membrane</keyword>
<feature type="transmembrane region" description="Helical" evidence="1">
    <location>
        <begin position="244"/>
        <end position="265"/>
    </location>
</feature>
<dbReference type="GO" id="GO:0047793">
    <property type="term" value="F:cycloeucalenol cycloisomerase activity"/>
    <property type="evidence" value="ECO:0007669"/>
    <property type="project" value="InterPro"/>
</dbReference>
<keyword evidence="1" id="KW-1133">Transmembrane helix</keyword>
<name>A0A9W7G2L2_9STRA</name>
<gene>
    <name evidence="2" type="ORF">TrCOL_g2080</name>
</gene>
<feature type="transmembrane region" description="Helical" evidence="1">
    <location>
        <begin position="135"/>
        <end position="156"/>
    </location>
</feature>
<evidence type="ECO:0000256" key="1">
    <source>
        <dbReference type="SAM" id="Phobius"/>
    </source>
</evidence>
<evidence type="ECO:0000313" key="2">
    <source>
        <dbReference type="EMBL" id="GMI33299.1"/>
    </source>
</evidence>
<dbReference type="Proteomes" id="UP001165065">
    <property type="component" value="Unassembled WGS sequence"/>
</dbReference>
<dbReference type="InterPro" id="IPR020532">
    <property type="entry name" value="Cycloeucalenol_cycloisomerase"/>
</dbReference>
<evidence type="ECO:0000313" key="3">
    <source>
        <dbReference type="Proteomes" id="UP001165065"/>
    </source>
</evidence>
<reference evidence="3" key="1">
    <citation type="journal article" date="2023" name="Commun. Biol.">
        <title>Genome analysis of Parmales, the sister group of diatoms, reveals the evolutionary specialization of diatoms from phago-mixotrophs to photoautotrophs.</title>
        <authorList>
            <person name="Ban H."/>
            <person name="Sato S."/>
            <person name="Yoshikawa S."/>
            <person name="Yamada K."/>
            <person name="Nakamura Y."/>
            <person name="Ichinomiya M."/>
            <person name="Sato N."/>
            <person name="Blanc-Mathieu R."/>
            <person name="Endo H."/>
            <person name="Kuwata A."/>
            <person name="Ogata H."/>
        </authorList>
    </citation>
    <scope>NUCLEOTIDE SEQUENCE [LARGE SCALE GENOMIC DNA]</scope>
</reference>
<evidence type="ECO:0008006" key="4">
    <source>
        <dbReference type="Google" id="ProtNLM"/>
    </source>
</evidence>